<organism evidence="2 3">
    <name type="scientific">Corallococcus terminator</name>
    <dbReference type="NCBI Taxonomy" id="2316733"/>
    <lineage>
        <taxon>Bacteria</taxon>
        <taxon>Pseudomonadati</taxon>
        <taxon>Myxococcota</taxon>
        <taxon>Myxococcia</taxon>
        <taxon>Myxococcales</taxon>
        <taxon>Cystobacterineae</taxon>
        <taxon>Myxococcaceae</taxon>
        <taxon>Corallococcus</taxon>
    </lineage>
</organism>
<dbReference type="InterPro" id="IPR051049">
    <property type="entry name" value="Dienelactone_hydrolase-like"/>
</dbReference>
<proteinExistence type="predicted"/>
<keyword evidence="2" id="KW-0378">Hydrolase</keyword>
<accession>A0A3A8JFB1</accession>
<dbReference type="EMBL" id="RAVZ01000005">
    <property type="protein sequence ID" value="RKG93688.1"/>
    <property type="molecule type" value="Genomic_DNA"/>
</dbReference>
<name>A0A3A8JFB1_9BACT</name>
<dbReference type="InterPro" id="IPR029058">
    <property type="entry name" value="AB_hydrolase_fold"/>
</dbReference>
<dbReference type="SUPFAM" id="SSF53474">
    <property type="entry name" value="alpha/beta-Hydrolases"/>
    <property type="match status" value="1"/>
</dbReference>
<sequence length="246" mass="26566">MQDVDIKTADGVLDAKLFQPEGPGSWPAVILCMDAMGVRPSLESMAQRIAAAGYVVLLPNVFYRDGHASKLEIKGSFEDPAFLKRIYALIGNLTPERQKADTAAELDFLARHPSVQPGSKVGVTGYCFGGNVAVRMAANFPDRIGAVASSHGGKLATDSPDSPHRLVGQVKGELYFGHADNDKSMTAEDIQTLEAALKAAGVRYVSELYPGARHGYAIDNSPVYHAQAAETHWRRILELFGRTLRA</sequence>
<dbReference type="GO" id="GO:0016787">
    <property type="term" value="F:hydrolase activity"/>
    <property type="evidence" value="ECO:0007669"/>
    <property type="project" value="UniProtKB-KW"/>
</dbReference>
<feature type="domain" description="Dienelactone hydrolase" evidence="1">
    <location>
        <begin position="13"/>
        <end position="243"/>
    </location>
</feature>
<evidence type="ECO:0000313" key="2">
    <source>
        <dbReference type="EMBL" id="RKG93688.1"/>
    </source>
</evidence>
<evidence type="ECO:0000259" key="1">
    <source>
        <dbReference type="Pfam" id="PF01738"/>
    </source>
</evidence>
<evidence type="ECO:0000313" key="3">
    <source>
        <dbReference type="Proteomes" id="UP000268094"/>
    </source>
</evidence>
<dbReference type="RefSeq" id="WP_120538834.1">
    <property type="nucleotide sequence ID" value="NZ_RAVZ01000005.1"/>
</dbReference>
<dbReference type="InterPro" id="IPR002925">
    <property type="entry name" value="Dienelactn_hydro"/>
</dbReference>
<dbReference type="Pfam" id="PF01738">
    <property type="entry name" value="DLH"/>
    <property type="match status" value="1"/>
</dbReference>
<dbReference type="OrthoDB" id="9787933at2"/>
<dbReference type="Proteomes" id="UP000268094">
    <property type="component" value="Unassembled WGS sequence"/>
</dbReference>
<gene>
    <name evidence="2" type="ORF">D7V88_01745</name>
</gene>
<protein>
    <submittedName>
        <fullName evidence="2">Dienelactone hydrolase family protein</fullName>
    </submittedName>
</protein>
<reference evidence="3" key="1">
    <citation type="submission" date="2018-09" db="EMBL/GenBank/DDBJ databases">
        <authorList>
            <person name="Livingstone P.G."/>
            <person name="Whitworth D.E."/>
        </authorList>
    </citation>
    <scope>NUCLEOTIDE SEQUENCE [LARGE SCALE GENOMIC DNA]</scope>
    <source>
        <strain evidence="3">CA054A</strain>
    </source>
</reference>
<dbReference type="PANTHER" id="PTHR46623">
    <property type="entry name" value="CARBOXYMETHYLENEBUTENOLIDASE-RELATED"/>
    <property type="match status" value="1"/>
</dbReference>
<dbReference type="Gene3D" id="3.40.50.1820">
    <property type="entry name" value="alpha/beta hydrolase"/>
    <property type="match status" value="1"/>
</dbReference>
<dbReference type="AlphaFoldDB" id="A0A3A8JFB1"/>
<comment type="caution">
    <text evidence="2">The sequence shown here is derived from an EMBL/GenBank/DDBJ whole genome shotgun (WGS) entry which is preliminary data.</text>
</comment>
<dbReference type="PANTHER" id="PTHR46623:SF10">
    <property type="entry name" value="CARBOXYMETHYLENEBUTENOLIDASE HOMOLOG"/>
    <property type="match status" value="1"/>
</dbReference>
<keyword evidence="3" id="KW-1185">Reference proteome</keyword>